<dbReference type="Proteomes" id="UP001630127">
    <property type="component" value="Unassembled WGS sequence"/>
</dbReference>
<dbReference type="PANTHER" id="PTHR47592">
    <property type="entry name" value="PBF68 PROTEIN"/>
    <property type="match status" value="1"/>
</dbReference>
<evidence type="ECO:0000313" key="2">
    <source>
        <dbReference type="EMBL" id="KAL3513934.1"/>
    </source>
</evidence>
<dbReference type="AlphaFoldDB" id="A0ABD2Z4B3"/>
<feature type="compositionally biased region" description="Basic and acidic residues" evidence="1">
    <location>
        <begin position="167"/>
        <end position="189"/>
    </location>
</feature>
<sequence>MHFLLTTLNVVYVLNTPKPMKNDEETLANTHARQKWENDDYICRGQILNGMSKGLFDTYQNVPSSRALWNKLEARYMKEDATSKKFLVSHFFNFKMIDGKSIMEHLSKIDRILNNFKQHNLNMDESIIVSSVIDKLPPSWSNVKRNLEDKKEELSLEDLANHLRLEEMKNQDEKQNAPEKEQSSHESKIHAMKKGPKNKSSNERSQPANFNKFKEKKGLHANIVESPVISKNIVVF</sequence>
<evidence type="ECO:0000313" key="3">
    <source>
        <dbReference type="Proteomes" id="UP001630127"/>
    </source>
</evidence>
<dbReference type="EMBL" id="JBJUIK010000011">
    <property type="protein sequence ID" value="KAL3513934.1"/>
    <property type="molecule type" value="Genomic_DNA"/>
</dbReference>
<reference evidence="2 3" key="1">
    <citation type="submission" date="2024-11" db="EMBL/GenBank/DDBJ databases">
        <title>A near-complete genome assembly of Cinchona calisaya.</title>
        <authorList>
            <person name="Lian D.C."/>
            <person name="Zhao X.W."/>
            <person name="Wei L."/>
        </authorList>
    </citation>
    <scope>NUCLEOTIDE SEQUENCE [LARGE SCALE GENOMIC DNA]</scope>
    <source>
        <tissue evidence="2">Nenye</tissue>
    </source>
</reference>
<dbReference type="Pfam" id="PF14223">
    <property type="entry name" value="Retrotran_gag_2"/>
    <property type="match status" value="1"/>
</dbReference>
<organism evidence="2 3">
    <name type="scientific">Cinchona calisaya</name>
    <dbReference type="NCBI Taxonomy" id="153742"/>
    <lineage>
        <taxon>Eukaryota</taxon>
        <taxon>Viridiplantae</taxon>
        <taxon>Streptophyta</taxon>
        <taxon>Embryophyta</taxon>
        <taxon>Tracheophyta</taxon>
        <taxon>Spermatophyta</taxon>
        <taxon>Magnoliopsida</taxon>
        <taxon>eudicotyledons</taxon>
        <taxon>Gunneridae</taxon>
        <taxon>Pentapetalae</taxon>
        <taxon>asterids</taxon>
        <taxon>lamiids</taxon>
        <taxon>Gentianales</taxon>
        <taxon>Rubiaceae</taxon>
        <taxon>Cinchonoideae</taxon>
        <taxon>Cinchoneae</taxon>
        <taxon>Cinchona</taxon>
    </lineage>
</organism>
<name>A0ABD2Z4B3_9GENT</name>
<proteinExistence type="predicted"/>
<accession>A0ABD2Z4B3</accession>
<comment type="caution">
    <text evidence="2">The sequence shown here is derived from an EMBL/GenBank/DDBJ whole genome shotgun (WGS) entry which is preliminary data.</text>
</comment>
<evidence type="ECO:0000256" key="1">
    <source>
        <dbReference type="SAM" id="MobiDB-lite"/>
    </source>
</evidence>
<protein>
    <recommendedName>
        <fullName evidence="4">Polyprotein</fullName>
    </recommendedName>
</protein>
<keyword evidence="3" id="KW-1185">Reference proteome</keyword>
<dbReference type="PANTHER" id="PTHR47592:SF29">
    <property type="entry name" value="ZINC FINGER, CCHC-TYPE"/>
    <property type="match status" value="1"/>
</dbReference>
<feature type="region of interest" description="Disordered" evidence="1">
    <location>
        <begin position="167"/>
        <end position="217"/>
    </location>
</feature>
<evidence type="ECO:0008006" key="4">
    <source>
        <dbReference type="Google" id="ProtNLM"/>
    </source>
</evidence>
<gene>
    <name evidence="2" type="ORF">ACH5RR_026651</name>
</gene>